<evidence type="ECO:0000313" key="2">
    <source>
        <dbReference type="Proteomes" id="UP000230750"/>
    </source>
</evidence>
<dbReference type="Proteomes" id="UP000230750">
    <property type="component" value="Unassembled WGS sequence"/>
</dbReference>
<reference evidence="1 2" key="1">
    <citation type="journal article" date="2017" name="PLoS Biol.">
        <title>The sea cucumber genome provides insights into morphological evolution and visceral regeneration.</title>
        <authorList>
            <person name="Zhang X."/>
            <person name="Sun L."/>
            <person name="Yuan J."/>
            <person name="Sun Y."/>
            <person name="Gao Y."/>
            <person name="Zhang L."/>
            <person name="Li S."/>
            <person name="Dai H."/>
            <person name="Hamel J.F."/>
            <person name="Liu C."/>
            <person name="Yu Y."/>
            <person name="Liu S."/>
            <person name="Lin W."/>
            <person name="Guo K."/>
            <person name="Jin S."/>
            <person name="Xu P."/>
            <person name="Storey K.B."/>
            <person name="Huan P."/>
            <person name="Zhang T."/>
            <person name="Zhou Y."/>
            <person name="Zhang J."/>
            <person name="Lin C."/>
            <person name="Li X."/>
            <person name="Xing L."/>
            <person name="Huo D."/>
            <person name="Sun M."/>
            <person name="Wang L."/>
            <person name="Mercier A."/>
            <person name="Li F."/>
            <person name="Yang H."/>
            <person name="Xiang J."/>
        </authorList>
    </citation>
    <scope>NUCLEOTIDE SEQUENCE [LARGE SCALE GENOMIC DNA]</scope>
    <source>
        <strain evidence="1">Shaxun</strain>
        <tissue evidence="1">Muscle</tissue>
    </source>
</reference>
<dbReference type="PANTHER" id="PTHR14741:SF32">
    <property type="entry name" value="TRIMETHYLGUANOSINE SYNTHASE"/>
    <property type="match status" value="1"/>
</dbReference>
<keyword evidence="2" id="KW-1185">Reference proteome</keyword>
<dbReference type="AlphaFoldDB" id="A0A2G8JK12"/>
<protein>
    <submittedName>
        <fullName evidence="1">Uncharacterized protein</fullName>
    </submittedName>
</protein>
<gene>
    <name evidence="1" type="ORF">BSL78_27096</name>
</gene>
<dbReference type="InterPro" id="IPR029063">
    <property type="entry name" value="SAM-dependent_MTases_sf"/>
</dbReference>
<accession>A0A2G8JK12</accession>
<dbReference type="Gene3D" id="3.40.50.150">
    <property type="entry name" value="Vaccinia Virus protein VP39"/>
    <property type="match status" value="1"/>
</dbReference>
<dbReference type="OrthoDB" id="194443at2759"/>
<sequence>MEKSMKISPNIALYVPRTADVQQLAALAGPGGSVELEQNFVNHKLKTVTAYYGELVSST</sequence>
<comment type="caution">
    <text evidence="1">The sequence shown here is derived from an EMBL/GenBank/DDBJ whole genome shotgun (WGS) entry which is preliminary data.</text>
</comment>
<proteinExistence type="predicted"/>
<dbReference type="PANTHER" id="PTHR14741">
    <property type="entry name" value="S-ADENOSYLMETHIONINE-DEPENDENT METHYLTRANSFERASE RELATED"/>
    <property type="match status" value="1"/>
</dbReference>
<dbReference type="STRING" id="307972.A0A2G8JK12"/>
<dbReference type="GO" id="GO:0071164">
    <property type="term" value="F:RNA cap trimethylguanosine synthase activity"/>
    <property type="evidence" value="ECO:0007669"/>
    <property type="project" value="TreeGrafter"/>
</dbReference>
<dbReference type="GO" id="GO:0005634">
    <property type="term" value="C:nucleus"/>
    <property type="evidence" value="ECO:0007669"/>
    <property type="project" value="TreeGrafter"/>
</dbReference>
<dbReference type="EMBL" id="MRZV01001750">
    <property type="protein sequence ID" value="PIK36078.1"/>
    <property type="molecule type" value="Genomic_DNA"/>
</dbReference>
<organism evidence="1 2">
    <name type="scientific">Stichopus japonicus</name>
    <name type="common">Sea cucumber</name>
    <dbReference type="NCBI Taxonomy" id="307972"/>
    <lineage>
        <taxon>Eukaryota</taxon>
        <taxon>Metazoa</taxon>
        <taxon>Echinodermata</taxon>
        <taxon>Eleutherozoa</taxon>
        <taxon>Echinozoa</taxon>
        <taxon>Holothuroidea</taxon>
        <taxon>Aspidochirotacea</taxon>
        <taxon>Aspidochirotida</taxon>
        <taxon>Stichopodidae</taxon>
        <taxon>Apostichopus</taxon>
    </lineage>
</organism>
<evidence type="ECO:0000313" key="1">
    <source>
        <dbReference type="EMBL" id="PIK36078.1"/>
    </source>
</evidence>
<name>A0A2G8JK12_STIJA</name>